<proteinExistence type="predicted"/>
<name>A0A7R7TG70_THETH</name>
<dbReference type="EMBL" id="AP024271">
    <property type="protein sequence ID" value="BCP67355.1"/>
    <property type="molecule type" value="Genomic_DNA"/>
</dbReference>
<sequence length="125" mass="13174">MGDGEDAVEPAVGQEVAQGEVVVPAPSLVGRADDRAQALEHFPLDGRQAHPVHPVPVQVVHDKLGTRVLVNVVGGLVNLPPHVGAPGEELRLPIPRPGPEVAEEVPKLRVRLVVVLAVGVRDPLH</sequence>
<dbReference type="Proteomes" id="UP000596099">
    <property type="component" value="Plasmid pHB5018b"/>
</dbReference>
<protein>
    <submittedName>
        <fullName evidence="1">Uncharacterized protein</fullName>
    </submittedName>
</protein>
<dbReference type="AlphaFoldDB" id="A0A7R7TG70"/>
<geneLocation type="plasmid" evidence="1 2">
    <name>pHB5018b</name>
</geneLocation>
<organism evidence="1 2">
    <name type="scientific">Thermus thermophilus</name>
    <dbReference type="NCBI Taxonomy" id="274"/>
    <lineage>
        <taxon>Bacteria</taxon>
        <taxon>Thermotogati</taxon>
        <taxon>Deinococcota</taxon>
        <taxon>Deinococci</taxon>
        <taxon>Thermales</taxon>
        <taxon>Thermaceae</taxon>
        <taxon>Thermus</taxon>
    </lineage>
</organism>
<gene>
    <name evidence="1" type="ORF">TthHB5018_b22890</name>
</gene>
<evidence type="ECO:0000313" key="2">
    <source>
        <dbReference type="Proteomes" id="UP000596099"/>
    </source>
</evidence>
<evidence type="ECO:0000313" key="1">
    <source>
        <dbReference type="EMBL" id="BCP67355.1"/>
    </source>
</evidence>
<keyword evidence="1" id="KW-0614">Plasmid</keyword>
<accession>A0A7R7TG70</accession>
<reference evidence="2" key="1">
    <citation type="submission" date="2021-01" db="EMBL/GenBank/DDBJ databases">
        <title>Complete Genome Sequence of Thermus thermophilus Strain HB5018, Isolated from Mine Onsen Hot Spring.</title>
        <authorList>
            <person name="Miyazaki K."/>
            <person name="Moriya T."/>
            <person name="Nemoto N."/>
            <person name="Oshima T."/>
            <person name="Yura K."/>
            <person name="Bessho Y."/>
        </authorList>
    </citation>
    <scope>NUCLEOTIDE SEQUENCE [LARGE SCALE GENOMIC DNA]</scope>
    <source>
        <strain evidence="2">HB5018</strain>
        <plasmid evidence="2">pHB5018b</plasmid>
    </source>
</reference>